<evidence type="ECO:0000256" key="8">
    <source>
        <dbReference type="ARBA" id="ARBA00022679"/>
    </source>
</evidence>
<gene>
    <name evidence="20" type="ORF">COT54_02325</name>
</gene>
<dbReference type="InterPro" id="IPR036950">
    <property type="entry name" value="PBP_transglycosylase"/>
</dbReference>
<dbReference type="InterPro" id="IPR023346">
    <property type="entry name" value="Lysozyme-like_dom_sf"/>
</dbReference>
<dbReference type="FunFam" id="1.10.3810.10:FF:000001">
    <property type="entry name" value="Penicillin-binding protein 1A"/>
    <property type="match status" value="1"/>
</dbReference>
<dbReference type="SUPFAM" id="SSF53955">
    <property type="entry name" value="Lysozyme-like"/>
    <property type="match status" value="1"/>
</dbReference>
<keyword evidence="6" id="KW-0645">Protease</keyword>
<feature type="domain" description="Penicillin-binding protein transpeptidase" evidence="18">
    <location>
        <begin position="395"/>
        <end position="672"/>
    </location>
</feature>
<keyword evidence="17" id="KW-0812">Transmembrane</keyword>
<keyword evidence="4" id="KW-1003">Cell membrane</keyword>
<dbReference type="GO" id="GO:0009002">
    <property type="term" value="F:serine-type D-Ala-D-Ala carboxypeptidase activity"/>
    <property type="evidence" value="ECO:0007669"/>
    <property type="project" value="UniProtKB-EC"/>
</dbReference>
<keyword evidence="13" id="KW-0511">Multifunctional enzyme</keyword>
<keyword evidence="14" id="KW-0961">Cell wall biogenesis/degradation</keyword>
<evidence type="ECO:0000256" key="3">
    <source>
        <dbReference type="ARBA" id="ARBA00007739"/>
    </source>
</evidence>
<evidence type="ECO:0000313" key="21">
    <source>
        <dbReference type="Proteomes" id="UP000229574"/>
    </source>
</evidence>
<evidence type="ECO:0000256" key="1">
    <source>
        <dbReference type="ARBA" id="ARBA00004236"/>
    </source>
</evidence>
<dbReference type="GO" id="GO:0008360">
    <property type="term" value="P:regulation of cell shape"/>
    <property type="evidence" value="ECO:0007669"/>
    <property type="project" value="UniProtKB-KW"/>
</dbReference>
<dbReference type="GO" id="GO:0008658">
    <property type="term" value="F:penicillin binding"/>
    <property type="evidence" value="ECO:0007669"/>
    <property type="project" value="InterPro"/>
</dbReference>
<keyword evidence="7" id="KW-0328">Glycosyltransferase</keyword>
<keyword evidence="11" id="KW-0573">Peptidoglycan synthesis</keyword>
<dbReference type="EMBL" id="PEYY01000092">
    <property type="protein sequence ID" value="PIS17872.1"/>
    <property type="molecule type" value="Genomic_DNA"/>
</dbReference>
<dbReference type="InterPro" id="IPR050396">
    <property type="entry name" value="Glycosyltr_51/Transpeptidase"/>
</dbReference>
<evidence type="ECO:0000256" key="11">
    <source>
        <dbReference type="ARBA" id="ARBA00022984"/>
    </source>
</evidence>
<evidence type="ECO:0000256" key="7">
    <source>
        <dbReference type="ARBA" id="ARBA00022676"/>
    </source>
</evidence>
<organism evidence="20 21">
    <name type="scientific">Candidatus Collierbacteria bacterium CG09_land_8_20_14_0_10_46_12</name>
    <dbReference type="NCBI Taxonomy" id="1974533"/>
    <lineage>
        <taxon>Bacteria</taxon>
        <taxon>Candidatus Collieribacteriota</taxon>
    </lineage>
</organism>
<dbReference type="Pfam" id="PF00905">
    <property type="entry name" value="Transpeptidase"/>
    <property type="match status" value="1"/>
</dbReference>
<comment type="caution">
    <text evidence="20">The sequence shown here is derived from an EMBL/GenBank/DDBJ whole genome shotgun (WGS) entry which is preliminary data.</text>
</comment>
<proteinExistence type="inferred from homology"/>
<evidence type="ECO:0000256" key="13">
    <source>
        <dbReference type="ARBA" id="ARBA00023268"/>
    </source>
</evidence>
<comment type="similarity">
    <text evidence="3">In the N-terminal section; belongs to the glycosyltransferase 51 family.</text>
</comment>
<dbReference type="GO" id="GO:0030288">
    <property type="term" value="C:outer membrane-bounded periplasmic space"/>
    <property type="evidence" value="ECO:0007669"/>
    <property type="project" value="TreeGrafter"/>
</dbReference>
<evidence type="ECO:0000256" key="6">
    <source>
        <dbReference type="ARBA" id="ARBA00022670"/>
    </source>
</evidence>
<evidence type="ECO:0000256" key="17">
    <source>
        <dbReference type="SAM" id="Phobius"/>
    </source>
</evidence>
<comment type="catalytic activity">
    <reaction evidence="15">
        <text>Preferential cleavage: (Ac)2-L-Lys-D-Ala-|-D-Ala. Also transpeptidation of peptidyl-alanyl moieties that are N-acyl substituents of D-alanine.</text>
        <dbReference type="EC" id="3.4.16.4"/>
    </reaction>
</comment>
<evidence type="ECO:0000256" key="12">
    <source>
        <dbReference type="ARBA" id="ARBA00023136"/>
    </source>
</evidence>
<evidence type="ECO:0000259" key="18">
    <source>
        <dbReference type="Pfam" id="PF00905"/>
    </source>
</evidence>
<evidence type="ECO:0000256" key="10">
    <source>
        <dbReference type="ARBA" id="ARBA00022960"/>
    </source>
</evidence>
<dbReference type="GO" id="GO:0008955">
    <property type="term" value="F:peptidoglycan glycosyltransferase activity"/>
    <property type="evidence" value="ECO:0007669"/>
    <property type="project" value="UniProtKB-EC"/>
</dbReference>
<dbReference type="GO" id="GO:0006508">
    <property type="term" value="P:proteolysis"/>
    <property type="evidence" value="ECO:0007669"/>
    <property type="project" value="UniProtKB-KW"/>
</dbReference>
<keyword evidence="10" id="KW-0133">Cell shape</keyword>
<dbReference type="GO" id="GO:0005886">
    <property type="term" value="C:plasma membrane"/>
    <property type="evidence" value="ECO:0007669"/>
    <property type="project" value="UniProtKB-SubCell"/>
</dbReference>
<feature type="transmembrane region" description="Helical" evidence="17">
    <location>
        <begin position="23"/>
        <end position="41"/>
    </location>
</feature>
<dbReference type="Gene3D" id="3.40.710.10">
    <property type="entry name" value="DD-peptidase/beta-lactamase superfamily"/>
    <property type="match status" value="1"/>
</dbReference>
<evidence type="ECO:0000313" key="20">
    <source>
        <dbReference type="EMBL" id="PIS17872.1"/>
    </source>
</evidence>
<dbReference type="AlphaFoldDB" id="A0A2H0WYZ8"/>
<evidence type="ECO:0000256" key="15">
    <source>
        <dbReference type="ARBA" id="ARBA00034000"/>
    </source>
</evidence>
<dbReference type="Proteomes" id="UP000229574">
    <property type="component" value="Unassembled WGS sequence"/>
</dbReference>
<dbReference type="PANTHER" id="PTHR32282">
    <property type="entry name" value="BINDING PROTEIN TRANSPEPTIDASE, PUTATIVE-RELATED"/>
    <property type="match status" value="1"/>
</dbReference>
<evidence type="ECO:0000256" key="5">
    <source>
        <dbReference type="ARBA" id="ARBA00022645"/>
    </source>
</evidence>
<evidence type="ECO:0000256" key="4">
    <source>
        <dbReference type="ARBA" id="ARBA00022475"/>
    </source>
</evidence>
<comment type="similarity">
    <text evidence="2">In the C-terminal section; belongs to the transpeptidase family.</text>
</comment>
<dbReference type="Gene3D" id="1.10.3810.10">
    <property type="entry name" value="Biosynthetic peptidoglycan transglycosylase-like"/>
    <property type="match status" value="1"/>
</dbReference>
<dbReference type="InterPro" id="IPR001264">
    <property type="entry name" value="Glyco_trans_51"/>
</dbReference>
<comment type="catalytic activity">
    <reaction evidence="16">
        <text>[GlcNAc-(1-&gt;4)-Mur2Ac(oyl-L-Ala-gamma-D-Glu-L-Lys-D-Ala-D-Ala)](n)-di-trans,octa-cis-undecaprenyl diphosphate + beta-D-GlcNAc-(1-&gt;4)-Mur2Ac(oyl-L-Ala-gamma-D-Glu-L-Lys-D-Ala-D-Ala)-di-trans,octa-cis-undecaprenyl diphosphate = [GlcNAc-(1-&gt;4)-Mur2Ac(oyl-L-Ala-gamma-D-Glu-L-Lys-D-Ala-D-Ala)](n+1)-di-trans,octa-cis-undecaprenyl diphosphate + di-trans,octa-cis-undecaprenyl diphosphate + H(+)</text>
        <dbReference type="Rhea" id="RHEA:23708"/>
        <dbReference type="Rhea" id="RHEA-COMP:9602"/>
        <dbReference type="Rhea" id="RHEA-COMP:9603"/>
        <dbReference type="ChEBI" id="CHEBI:15378"/>
        <dbReference type="ChEBI" id="CHEBI:58405"/>
        <dbReference type="ChEBI" id="CHEBI:60033"/>
        <dbReference type="ChEBI" id="CHEBI:78435"/>
        <dbReference type="EC" id="2.4.99.28"/>
    </reaction>
</comment>
<evidence type="ECO:0000256" key="2">
    <source>
        <dbReference type="ARBA" id="ARBA00007090"/>
    </source>
</evidence>
<keyword evidence="17" id="KW-1133">Transmembrane helix</keyword>
<keyword evidence="5" id="KW-0121">Carboxypeptidase</keyword>
<feature type="transmembrane region" description="Helical" evidence="17">
    <location>
        <begin position="84"/>
        <end position="105"/>
    </location>
</feature>
<name>A0A2H0WYZ8_9BACT</name>
<accession>A0A2H0WYZ8</accession>
<keyword evidence="9" id="KW-0378">Hydrolase</keyword>
<dbReference type="GO" id="GO:0009252">
    <property type="term" value="P:peptidoglycan biosynthetic process"/>
    <property type="evidence" value="ECO:0007669"/>
    <property type="project" value="UniProtKB-KW"/>
</dbReference>
<comment type="subcellular location">
    <subcellularLocation>
        <location evidence="1">Cell membrane</location>
    </subcellularLocation>
</comment>
<feature type="domain" description="Glycosyl transferase family 51" evidence="19">
    <location>
        <begin position="131"/>
        <end position="306"/>
    </location>
</feature>
<dbReference type="InterPro" id="IPR012338">
    <property type="entry name" value="Beta-lactam/transpept-like"/>
</dbReference>
<protein>
    <submittedName>
        <fullName evidence="20">Penicillin-binding protein</fullName>
    </submittedName>
</protein>
<keyword evidence="12 17" id="KW-0472">Membrane</keyword>
<dbReference type="InterPro" id="IPR001460">
    <property type="entry name" value="PCN-bd_Tpept"/>
</dbReference>
<dbReference type="PANTHER" id="PTHR32282:SF11">
    <property type="entry name" value="PENICILLIN-BINDING PROTEIN 1B"/>
    <property type="match status" value="1"/>
</dbReference>
<keyword evidence="8" id="KW-0808">Transferase</keyword>
<evidence type="ECO:0000256" key="16">
    <source>
        <dbReference type="ARBA" id="ARBA00049902"/>
    </source>
</evidence>
<evidence type="ECO:0000259" key="19">
    <source>
        <dbReference type="Pfam" id="PF00912"/>
    </source>
</evidence>
<evidence type="ECO:0000256" key="14">
    <source>
        <dbReference type="ARBA" id="ARBA00023316"/>
    </source>
</evidence>
<dbReference type="Pfam" id="PF00912">
    <property type="entry name" value="Transgly"/>
    <property type="match status" value="1"/>
</dbReference>
<reference evidence="21" key="1">
    <citation type="submission" date="2017-09" db="EMBL/GenBank/DDBJ databases">
        <title>Depth-based differentiation of microbial function through sediment-hosted aquifers and enrichment of novel symbionts in the deep terrestrial subsurface.</title>
        <authorList>
            <person name="Probst A.J."/>
            <person name="Ladd B."/>
            <person name="Jarett J.K."/>
            <person name="Geller-Mcgrath D.E."/>
            <person name="Sieber C.M.K."/>
            <person name="Emerson J.B."/>
            <person name="Anantharaman K."/>
            <person name="Thomas B.C."/>
            <person name="Malmstrom R."/>
            <person name="Stieglmeier M."/>
            <person name="Klingl A."/>
            <person name="Woyke T."/>
            <person name="Ryan C.M."/>
            <person name="Banfield J.F."/>
        </authorList>
    </citation>
    <scope>NUCLEOTIDE SEQUENCE [LARGE SCALE GENOMIC DNA]</scope>
</reference>
<dbReference type="GO" id="GO:0071555">
    <property type="term" value="P:cell wall organization"/>
    <property type="evidence" value="ECO:0007669"/>
    <property type="project" value="UniProtKB-KW"/>
</dbReference>
<dbReference type="SUPFAM" id="SSF56601">
    <property type="entry name" value="beta-lactamase/transpeptidase-like"/>
    <property type="match status" value="1"/>
</dbReference>
<sequence>MRRKAKTKSLSFTKVLELIGKPAFFLFTIVVVSLATFLQLIKFPSLKLPNPKPRKRKASVWRTFLKRNSWLQAKKGSPAGDRRVLMGTLLVFIFIFFAFNIYYFILRDLPSITLLTDSPPSLSTKIYDRSGELLYQIYKDENRSLIKLDQLPKYLKDATLATEDKNFYHHFGVDPLGIIRATFNNLTKGTTQGGSTITQQLVKNTLLSPEKTFIRKIKELILSLQAESAYTKDQILEMYLNQVGYGGTAYGIEEAARQYFGKSARDLTLAESAMLAGLPISPTILSPFGTNPYLGKIRQQQVLENMVATNTITEDEKVSALATPLVFHPQGISIRAPHFVMYVKDLLVKEYGEAVVARGGLSVTTTLDLNLQNTLQTEINQELSTLTKLHVQNGAGLILDPKTGEVLAMVGSRNFFDSEHDGQVNITLQSRQPGSSIKPITYALALSSGATPSTTIDDTPICFTLTGQPNYCPKNYDGRFHGKVTLRTALASSYNIPAIKLLNTYGLPNMITLARNLGITTWDDPTRFGLSLTLGGGEITMLDLASVYSVFARGGTKVPLTSILSVKDSQGSDLVGGVSSTGDLAKGQVGTPKVGGDSPRGVQVLSPSVAYQINSILSDSGARAPAFGYSSVLNLPGKNVAVKTGTTNDLRDNWTFGYTQDYLVATWVGNNDNSSMSSVASGITGASPIWARTMKSLVKDHPPLPFSVPSNMIAVNLSCTEKPRYEYFVKGTAPKINCAELNGTLLPTADSTSR</sequence>
<evidence type="ECO:0000256" key="9">
    <source>
        <dbReference type="ARBA" id="ARBA00022801"/>
    </source>
</evidence>